<evidence type="ECO:0000259" key="10">
    <source>
        <dbReference type="Pfam" id="PF00349"/>
    </source>
</evidence>
<dbReference type="Pfam" id="PF03727">
    <property type="entry name" value="Hexokinase_2"/>
    <property type="match status" value="1"/>
</dbReference>
<evidence type="ECO:0000256" key="1">
    <source>
        <dbReference type="ARBA" id="ARBA00004921"/>
    </source>
</evidence>
<evidence type="ECO:0000256" key="7">
    <source>
        <dbReference type="ARBA" id="ARBA00022840"/>
    </source>
</evidence>
<reference evidence="12 13" key="1">
    <citation type="submission" date="2015-01" db="EMBL/GenBank/DDBJ databases">
        <title>Genome of allotetraploid Gossypium barbadense reveals genomic plasticity and fiber elongation in cotton evolution.</title>
        <authorList>
            <person name="Chen X."/>
            <person name="Liu X."/>
            <person name="Zhao B."/>
            <person name="Zheng H."/>
            <person name="Hu Y."/>
            <person name="Lu G."/>
            <person name="Yang C."/>
            <person name="Chen J."/>
            <person name="Shan C."/>
            <person name="Zhang L."/>
            <person name="Zhou Y."/>
            <person name="Wang L."/>
            <person name="Guo W."/>
            <person name="Bai Y."/>
            <person name="Ruan J."/>
            <person name="Shangguan X."/>
            <person name="Mao Y."/>
            <person name="Jiang J."/>
            <person name="Zhu Y."/>
            <person name="Lei J."/>
            <person name="Kang H."/>
            <person name="Chen S."/>
            <person name="He X."/>
            <person name="Wang R."/>
            <person name="Wang Y."/>
            <person name="Chen J."/>
            <person name="Wang L."/>
            <person name="Yu S."/>
            <person name="Wang B."/>
            <person name="Wei J."/>
            <person name="Song S."/>
            <person name="Lu X."/>
            <person name="Gao Z."/>
            <person name="Gu W."/>
            <person name="Deng X."/>
            <person name="Ma D."/>
            <person name="Wang S."/>
            <person name="Liang W."/>
            <person name="Fang L."/>
            <person name="Cai C."/>
            <person name="Zhu X."/>
            <person name="Zhou B."/>
            <person name="Zhang Y."/>
            <person name="Chen Z."/>
            <person name="Xu S."/>
            <person name="Zhu R."/>
            <person name="Wang S."/>
            <person name="Zhang T."/>
            <person name="Zhao G."/>
        </authorList>
    </citation>
    <scope>NUCLEOTIDE SEQUENCE [LARGE SCALE GENOMIC DNA]</scope>
    <source>
        <strain evidence="13">cv. Xinhai21</strain>
        <tissue evidence="12">Leaf</tissue>
    </source>
</reference>
<organism evidence="12 13">
    <name type="scientific">Gossypium barbadense</name>
    <name type="common">Sea Island cotton</name>
    <name type="synonym">Hibiscus barbadensis</name>
    <dbReference type="NCBI Taxonomy" id="3634"/>
    <lineage>
        <taxon>Eukaryota</taxon>
        <taxon>Viridiplantae</taxon>
        <taxon>Streptophyta</taxon>
        <taxon>Embryophyta</taxon>
        <taxon>Tracheophyta</taxon>
        <taxon>Spermatophyta</taxon>
        <taxon>Magnoliopsida</taxon>
        <taxon>eudicotyledons</taxon>
        <taxon>Gunneridae</taxon>
        <taxon>Pentapetalae</taxon>
        <taxon>rosids</taxon>
        <taxon>malvids</taxon>
        <taxon>Malvales</taxon>
        <taxon>Malvaceae</taxon>
        <taxon>Malvoideae</taxon>
        <taxon>Gossypium</taxon>
    </lineage>
</organism>
<name>A0A2P5XX04_GOSBA</name>
<dbReference type="GO" id="GO:0005524">
    <property type="term" value="F:ATP binding"/>
    <property type="evidence" value="ECO:0007669"/>
    <property type="project" value="UniProtKB-UniRule"/>
</dbReference>
<keyword evidence="8 9" id="KW-0324">Glycolysis</keyword>
<evidence type="ECO:0000256" key="2">
    <source>
        <dbReference type="ARBA" id="ARBA00005028"/>
    </source>
</evidence>
<feature type="domain" description="Hexokinase C-terminal" evidence="11">
    <location>
        <begin position="281"/>
        <end position="515"/>
    </location>
</feature>
<evidence type="ECO:0000256" key="8">
    <source>
        <dbReference type="ARBA" id="ARBA00023152"/>
    </source>
</evidence>
<comment type="similarity">
    <text evidence="3 9">Belongs to the hexokinase family.</text>
</comment>
<comment type="pathway">
    <text evidence="2">Carbohydrate metabolism; hexose metabolism.</text>
</comment>
<dbReference type="GO" id="GO:0004396">
    <property type="term" value="F:hexokinase activity"/>
    <property type="evidence" value="ECO:0007669"/>
    <property type="project" value="UniProtKB-UniRule"/>
</dbReference>
<dbReference type="UniPathway" id="UPA00109">
    <property type="reaction ID" value="UER00180"/>
</dbReference>
<dbReference type="GO" id="GO:0005536">
    <property type="term" value="F:D-glucose binding"/>
    <property type="evidence" value="ECO:0007669"/>
    <property type="project" value="InterPro"/>
</dbReference>
<dbReference type="AlphaFoldDB" id="A0A2P5XX04"/>
<dbReference type="GO" id="GO:0005739">
    <property type="term" value="C:mitochondrion"/>
    <property type="evidence" value="ECO:0007669"/>
    <property type="project" value="TreeGrafter"/>
</dbReference>
<evidence type="ECO:0000256" key="5">
    <source>
        <dbReference type="ARBA" id="ARBA00022741"/>
    </source>
</evidence>
<evidence type="ECO:0000256" key="3">
    <source>
        <dbReference type="ARBA" id="ARBA00009225"/>
    </source>
</evidence>
<dbReference type="OrthoDB" id="419537at2759"/>
<evidence type="ECO:0000313" key="12">
    <source>
        <dbReference type="EMBL" id="PPS07880.1"/>
    </source>
</evidence>
<dbReference type="InterPro" id="IPR001312">
    <property type="entry name" value="Hexokinase"/>
</dbReference>
<keyword evidence="5 9" id="KW-0547">Nucleotide-binding</keyword>
<keyword evidence="6 9" id="KW-0418">Kinase</keyword>
<dbReference type="PROSITE" id="PS51748">
    <property type="entry name" value="HEXOKINASE_2"/>
    <property type="match status" value="1"/>
</dbReference>
<proteinExistence type="inferred from homology"/>
<dbReference type="UniPathway" id="UPA00242"/>
<evidence type="ECO:0000256" key="4">
    <source>
        <dbReference type="ARBA" id="ARBA00022679"/>
    </source>
</evidence>
<dbReference type="PANTHER" id="PTHR19443">
    <property type="entry name" value="HEXOKINASE"/>
    <property type="match status" value="1"/>
</dbReference>
<dbReference type="InterPro" id="IPR043129">
    <property type="entry name" value="ATPase_NBD"/>
</dbReference>
<dbReference type="PANTHER" id="PTHR19443:SF18">
    <property type="entry name" value="HEXOKINASE-LIKE 2 PROTEIN-RELATED"/>
    <property type="match status" value="1"/>
</dbReference>
<evidence type="ECO:0000313" key="13">
    <source>
        <dbReference type="Proteomes" id="UP000239757"/>
    </source>
</evidence>
<dbReference type="Pfam" id="PF00349">
    <property type="entry name" value="Hexokinase_1"/>
    <property type="match status" value="1"/>
</dbReference>
<dbReference type="InterPro" id="IPR022672">
    <property type="entry name" value="Hexokinase_N"/>
</dbReference>
<keyword evidence="4 9" id="KW-0808">Transferase</keyword>
<dbReference type="PRINTS" id="PR00475">
    <property type="entry name" value="HEXOKINASE"/>
</dbReference>
<dbReference type="SUPFAM" id="SSF53067">
    <property type="entry name" value="Actin-like ATPase domain"/>
    <property type="match status" value="2"/>
</dbReference>
<dbReference type="GO" id="GO:0005829">
    <property type="term" value="C:cytosol"/>
    <property type="evidence" value="ECO:0007669"/>
    <property type="project" value="TreeGrafter"/>
</dbReference>
<accession>A0A2P5XX04</accession>
<dbReference type="Gene3D" id="3.30.420.40">
    <property type="match status" value="1"/>
</dbReference>
<gene>
    <name evidence="12" type="ORF">GOBAR_AA12773</name>
</gene>
<dbReference type="Proteomes" id="UP000239757">
    <property type="component" value="Unassembled WGS sequence"/>
</dbReference>
<sequence length="521" mass="57341">MKQQVALAAVTTTAATVMAVVALVRQYWKAKQDRQWGKCQRILRKFARDCSTPVPKLWQVANAMVCDMGASLSSSDEATSSLNMFVSYASPLPTGINEKGMYYGVNLRQTKILMVCGRLQGKNQPISDLYVDEVPIPSSVMIGTSQELYDYIAAELVKFSSAHPEKDDEASANDKKLGFTVSSGDDQSTAISGSNIKLKNFAADTTGVKDLITGMNRALEKHGLKLRVHALVSIFTCLHYSINIVYKRHFRVDSDSRIEQVDDIVGNLAGGRYYDKDCVAAITLGMGTNAAYVDTTQSAPRWHDSLPKKGEIVVCMEWGNFNTCHLPITQYDTSLDAASSNPGNRIFEKMISGMYLGEIVRRVLVRMAQEAALFGQNVPPKLLIPYLLRSPDMAAMHQDTSEDREVVHEKLKEIFGITNLTTMTRELVAEVCDIVTERGARLAGAGTVAIVKKLGRIANRRSVIIMEGGLYEHYRIFRNYLHSGVWEMLGNELSDNIVVEHSHGGAGTGPLFLAASPTPDS</sequence>
<evidence type="ECO:0000256" key="9">
    <source>
        <dbReference type="RuleBase" id="RU362007"/>
    </source>
</evidence>
<feature type="domain" description="Hexokinase N-terminal" evidence="10">
    <location>
        <begin position="43"/>
        <end position="232"/>
    </location>
</feature>
<dbReference type="GO" id="GO:0019318">
    <property type="term" value="P:hexose metabolic process"/>
    <property type="evidence" value="ECO:0007669"/>
    <property type="project" value="UniProtKB-UniPathway"/>
</dbReference>
<dbReference type="EC" id="2.7.1.-" evidence="9"/>
<dbReference type="EMBL" id="KZ664095">
    <property type="protein sequence ID" value="PPS07880.1"/>
    <property type="molecule type" value="Genomic_DNA"/>
</dbReference>
<dbReference type="GO" id="GO:0001678">
    <property type="term" value="P:intracellular glucose homeostasis"/>
    <property type="evidence" value="ECO:0007669"/>
    <property type="project" value="InterPro"/>
</dbReference>
<keyword evidence="7 9" id="KW-0067">ATP-binding</keyword>
<dbReference type="InterPro" id="IPR022673">
    <property type="entry name" value="Hexokinase_C"/>
</dbReference>
<protein>
    <recommendedName>
        <fullName evidence="9">Phosphotransferase</fullName>
        <ecNumber evidence="9">2.7.1.-</ecNumber>
    </recommendedName>
</protein>
<evidence type="ECO:0000259" key="11">
    <source>
        <dbReference type="Pfam" id="PF03727"/>
    </source>
</evidence>
<evidence type="ECO:0000256" key="6">
    <source>
        <dbReference type="ARBA" id="ARBA00022777"/>
    </source>
</evidence>
<comment type="pathway">
    <text evidence="1">Carbohydrate degradation.</text>
</comment>
<dbReference type="Gene3D" id="3.40.367.20">
    <property type="match status" value="2"/>
</dbReference>
<dbReference type="GO" id="GO:0006096">
    <property type="term" value="P:glycolytic process"/>
    <property type="evidence" value="ECO:0007669"/>
    <property type="project" value="UniProtKB-UniPathway"/>
</dbReference>